<feature type="compositionally biased region" description="Polar residues" evidence="1">
    <location>
        <begin position="134"/>
        <end position="146"/>
    </location>
</feature>
<feature type="region of interest" description="Disordered" evidence="1">
    <location>
        <begin position="248"/>
        <end position="287"/>
    </location>
</feature>
<evidence type="ECO:0000313" key="2">
    <source>
        <dbReference type="EMBL" id="KZV21258.1"/>
    </source>
</evidence>
<organism evidence="2 3">
    <name type="scientific">Dorcoceras hygrometricum</name>
    <dbReference type="NCBI Taxonomy" id="472368"/>
    <lineage>
        <taxon>Eukaryota</taxon>
        <taxon>Viridiplantae</taxon>
        <taxon>Streptophyta</taxon>
        <taxon>Embryophyta</taxon>
        <taxon>Tracheophyta</taxon>
        <taxon>Spermatophyta</taxon>
        <taxon>Magnoliopsida</taxon>
        <taxon>eudicotyledons</taxon>
        <taxon>Gunneridae</taxon>
        <taxon>Pentapetalae</taxon>
        <taxon>asterids</taxon>
        <taxon>lamiids</taxon>
        <taxon>Lamiales</taxon>
        <taxon>Gesneriaceae</taxon>
        <taxon>Didymocarpoideae</taxon>
        <taxon>Trichosporeae</taxon>
        <taxon>Loxocarpinae</taxon>
        <taxon>Dorcoceras</taxon>
    </lineage>
</organism>
<evidence type="ECO:0000313" key="3">
    <source>
        <dbReference type="Proteomes" id="UP000250235"/>
    </source>
</evidence>
<accession>A0A2Z7AIS6</accession>
<evidence type="ECO:0000256" key="1">
    <source>
        <dbReference type="SAM" id="MobiDB-lite"/>
    </source>
</evidence>
<gene>
    <name evidence="2" type="ORF">F511_23383</name>
</gene>
<name>A0A2Z7AIS6_9LAMI</name>
<feature type="compositionally biased region" description="Low complexity" evidence="1">
    <location>
        <begin position="49"/>
        <end position="60"/>
    </location>
</feature>
<keyword evidence="3" id="KW-1185">Reference proteome</keyword>
<feature type="region of interest" description="Disordered" evidence="1">
    <location>
        <begin position="98"/>
        <end position="146"/>
    </location>
</feature>
<dbReference type="EMBL" id="KV014911">
    <property type="protein sequence ID" value="KZV21258.1"/>
    <property type="molecule type" value="Genomic_DNA"/>
</dbReference>
<dbReference type="Proteomes" id="UP000250235">
    <property type="component" value="Unassembled WGS sequence"/>
</dbReference>
<feature type="region of interest" description="Disordered" evidence="1">
    <location>
        <begin position="44"/>
        <end position="75"/>
    </location>
</feature>
<feature type="compositionally biased region" description="Basic and acidic residues" evidence="1">
    <location>
        <begin position="261"/>
        <end position="287"/>
    </location>
</feature>
<dbReference type="AlphaFoldDB" id="A0A2Z7AIS6"/>
<feature type="compositionally biased region" description="Polar residues" evidence="1">
    <location>
        <begin position="248"/>
        <end position="258"/>
    </location>
</feature>
<proteinExistence type="predicted"/>
<feature type="compositionally biased region" description="Basic and acidic residues" evidence="1">
    <location>
        <begin position="108"/>
        <end position="119"/>
    </location>
</feature>
<protein>
    <submittedName>
        <fullName evidence="2">Uncharacterized protein</fullName>
    </submittedName>
</protein>
<reference evidence="2 3" key="1">
    <citation type="journal article" date="2015" name="Proc. Natl. Acad. Sci. U.S.A.">
        <title>The resurrection genome of Boea hygrometrica: A blueprint for survival of dehydration.</title>
        <authorList>
            <person name="Xiao L."/>
            <person name="Yang G."/>
            <person name="Zhang L."/>
            <person name="Yang X."/>
            <person name="Zhao S."/>
            <person name="Ji Z."/>
            <person name="Zhou Q."/>
            <person name="Hu M."/>
            <person name="Wang Y."/>
            <person name="Chen M."/>
            <person name="Xu Y."/>
            <person name="Jin H."/>
            <person name="Xiao X."/>
            <person name="Hu G."/>
            <person name="Bao F."/>
            <person name="Hu Y."/>
            <person name="Wan P."/>
            <person name="Li L."/>
            <person name="Deng X."/>
            <person name="Kuang T."/>
            <person name="Xiang C."/>
            <person name="Zhu J.K."/>
            <person name="Oliver M.J."/>
            <person name="He Y."/>
        </authorList>
    </citation>
    <scope>NUCLEOTIDE SEQUENCE [LARGE SCALE GENOMIC DNA]</scope>
    <source>
        <strain evidence="3">cv. XS01</strain>
    </source>
</reference>
<sequence length="287" mass="32180">MKRLVPNNNLKHMQPAAVKWTKICGLAEEMKRVYGSMRLSCFRTREPNSSSKTPTHISSSGVTRGPSDTLHSRPTILSSGYFPRTLYQDQVLPEDSLPVRGYFPRTMSRRDGEFSSDPRRSRRRYRSPEISAEICSSQPPSPSINTRHQGEVFSALLCSIPDVVPDGPSSISRRGGASSSIEVIWLHQLAPSVGNVEERIQDTTQEDYSSGYRRNQQHGDCISGVGALRLTSAQIAQRIATTVEQLDNQLESHSQPDQQVEEIKKSGRCRETPISVRERYSPPEVRQ</sequence>